<dbReference type="GO" id="GO:0008270">
    <property type="term" value="F:zinc ion binding"/>
    <property type="evidence" value="ECO:0007669"/>
    <property type="project" value="TreeGrafter"/>
</dbReference>
<evidence type="ECO:0000313" key="10">
    <source>
        <dbReference type="Proteomes" id="UP000671908"/>
    </source>
</evidence>
<dbReference type="GO" id="GO:1900376">
    <property type="term" value="P:regulation of secondary metabolite biosynthetic process"/>
    <property type="evidence" value="ECO:0007669"/>
    <property type="project" value="TreeGrafter"/>
</dbReference>
<feature type="binding site" evidence="7">
    <location>
        <position position="90"/>
    </location>
    <ligand>
        <name>Zn(2+)</name>
        <dbReference type="ChEBI" id="CHEBI:29105"/>
    </ligand>
</feature>
<dbReference type="Gene3D" id="1.10.10.10">
    <property type="entry name" value="Winged helix-like DNA-binding domain superfamily/Winged helix DNA-binding domain"/>
    <property type="match status" value="1"/>
</dbReference>
<keyword evidence="7" id="KW-0479">Metal-binding</keyword>
<feature type="binding site" evidence="7">
    <location>
        <position position="133"/>
    </location>
    <ligand>
        <name>Zn(2+)</name>
        <dbReference type="ChEBI" id="CHEBI:29105"/>
    </ligand>
</feature>
<evidence type="ECO:0000256" key="3">
    <source>
        <dbReference type="ARBA" id="ARBA00022833"/>
    </source>
</evidence>
<dbReference type="SUPFAM" id="SSF46785">
    <property type="entry name" value="Winged helix' DNA-binding domain"/>
    <property type="match status" value="1"/>
</dbReference>
<keyword evidence="6" id="KW-0804">Transcription</keyword>
<dbReference type="KEGG" id="tpav:HRQ91_04360"/>
<feature type="binding site" evidence="8">
    <location>
        <position position="105"/>
    </location>
    <ligand>
        <name>Fe cation</name>
        <dbReference type="ChEBI" id="CHEBI:24875"/>
    </ligand>
</feature>
<keyword evidence="4" id="KW-0805">Transcription regulation</keyword>
<keyword evidence="10" id="KW-1185">Reference proteome</keyword>
<keyword evidence="3 7" id="KW-0862">Zinc</keyword>
<dbReference type="Gene3D" id="3.30.1490.190">
    <property type="match status" value="1"/>
</dbReference>
<dbReference type="Proteomes" id="UP000671908">
    <property type="component" value="Chromosome"/>
</dbReference>
<feature type="binding site" evidence="7">
    <location>
        <position position="130"/>
    </location>
    <ligand>
        <name>Zn(2+)</name>
        <dbReference type="ChEBI" id="CHEBI:29105"/>
    </ligand>
</feature>
<evidence type="ECO:0000256" key="4">
    <source>
        <dbReference type="ARBA" id="ARBA00023015"/>
    </source>
</evidence>
<evidence type="ECO:0000256" key="6">
    <source>
        <dbReference type="ARBA" id="ARBA00023163"/>
    </source>
</evidence>
<feature type="binding site" evidence="8">
    <location>
        <position position="84"/>
    </location>
    <ligand>
        <name>Fe cation</name>
        <dbReference type="ChEBI" id="CHEBI:24875"/>
    </ligand>
</feature>
<evidence type="ECO:0000256" key="2">
    <source>
        <dbReference type="ARBA" id="ARBA00022491"/>
    </source>
</evidence>
<comment type="cofactor">
    <cofactor evidence="7">
        <name>Zn(2+)</name>
        <dbReference type="ChEBI" id="CHEBI:29105"/>
    </cofactor>
    <text evidence="7">Binds 1 zinc ion per subunit.</text>
</comment>
<evidence type="ECO:0000313" key="9">
    <source>
        <dbReference type="EMBL" id="QTQ13749.1"/>
    </source>
</evidence>
<organism evidence="9 10">
    <name type="scientific">Treponema parvum</name>
    <dbReference type="NCBI Taxonomy" id="138851"/>
    <lineage>
        <taxon>Bacteria</taxon>
        <taxon>Pseudomonadati</taxon>
        <taxon>Spirochaetota</taxon>
        <taxon>Spirochaetia</taxon>
        <taxon>Spirochaetales</taxon>
        <taxon>Treponemataceae</taxon>
        <taxon>Treponema</taxon>
    </lineage>
</organism>
<gene>
    <name evidence="9" type="ORF">HRQ91_04360</name>
</gene>
<comment type="similarity">
    <text evidence="1">Belongs to the Fur family.</text>
</comment>
<dbReference type="InterPro" id="IPR002481">
    <property type="entry name" value="FUR"/>
</dbReference>
<keyword evidence="2" id="KW-0678">Repressor</keyword>
<accession>A0A975F4A2</accession>
<dbReference type="RefSeq" id="WP_210120429.1">
    <property type="nucleotide sequence ID" value="NZ_CP054142.1"/>
</dbReference>
<keyword evidence="5" id="KW-0238">DNA-binding</keyword>
<dbReference type="GO" id="GO:0003700">
    <property type="term" value="F:DNA-binding transcription factor activity"/>
    <property type="evidence" value="ECO:0007669"/>
    <property type="project" value="InterPro"/>
</dbReference>
<evidence type="ECO:0000256" key="1">
    <source>
        <dbReference type="ARBA" id="ARBA00007957"/>
    </source>
</evidence>
<keyword evidence="8" id="KW-0408">Iron</keyword>
<dbReference type="InterPro" id="IPR043135">
    <property type="entry name" value="Fur_C"/>
</dbReference>
<dbReference type="AlphaFoldDB" id="A0A975F4A2"/>
<dbReference type="PANTHER" id="PTHR33202:SF7">
    <property type="entry name" value="FERRIC UPTAKE REGULATION PROTEIN"/>
    <property type="match status" value="1"/>
</dbReference>
<evidence type="ECO:0000256" key="5">
    <source>
        <dbReference type="ARBA" id="ARBA00023125"/>
    </source>
</evidence>
<proteinExistence type="inferred from homology"/>
<dbReference type="PANTHER" id="PTHR33202">
    <property type="entry name" value="ZINC UPTAKE REGULATION PROTEIN"/>
    <property type="match status" value="1"/>
</dbReference>
<name>A0A975F4A2_9SPIR</name>
<dbReference type="GO" id="GO:0045892">
    <property type="term" value="P:negative regulation of DNA-templated transcription"/>
    <property type="evidence" value="ECO:0007669"/>
    <property type="project" value="TreeGrafter"/>
</dbReference>
<dbReference type="EMBL" id="CP054142">
    <property type="protein sequence ID" value="QTQ13749.1"/>
    <property type="molecule type" value="Genomic_DNA"/>
</dbReference>
<protein>
    <submittedName>
        <fullName evidence="9">Transcriptional repressor</fullName>
    </submittedName>
</protein>
<dbReference type="InterPro" id="IPR036388">
    <property type="entry name" value="WH-like_DNA-bd_sf"/>
</dbReference>
<dbReference type="GO" id="GO:0000976">
    <property type="term" value="F:transcription cis-regulatory region binding"/>
    <property type="evidence" value="ECO:0007669"/>
    <property type="project" value="TreeGrafter"/>
</dbReference>
<sequence>MRADGYQTKGKIRILSFLESKKDTAVSVQDIASYLNKHGEDTCITTIYRRLEKLINERKVIRHTAEDGKKSLFQYIADDTGCLHHLHVQCTSCLKIIHLDCDDSEEFIRHLSSKHGIALDCKKTVLYGLCEECGKKI</sequence>
<dbReference type="InterPro" id="IPR036390">
    <property type="entry name" value="WH_DNA-bd_sf"/>
</dbReference>
<comment type="cofactor">
    <cofactor evidence="8">
        <name>Mn(2+)</name>
        <dbReference type="ChEBI" id="CHEBI:29035"/>
    </cofactor>
    <cofactor evidence="8">
        <name>Fe(2+)</name>
        <dbReference type="ChEBI" id="CHEBI:29033"/>
    </cofactor>
    <text evidence="8">Binds 1 Mn(2+) or Fe(2+) ion per subunit.</text>
</comment>
<feature type="binding site" evidence="7">
    <location>
        <position position="93"/>
    </location>
    <ligand>
        <name>Zn(2+)</name>
        <dbReference type="ChEBI" id="CHEBI:29105"/>
    </ligand>
</feature>
<reference evidence="9 10" key="1">
    <citation type="journal article" date="2021" name="Microbiol. Resour. Announc.">
        <title>Complete Genome Sequences of Three Human Oral Treponema parvum Isolates.</title>
        <authorList>
            <person name="Zeng H."/>
            <person name="Watt R.M."/>
        </authorList>
    </citation>
    <scope>NUCLEOTIDE SEQUENCE [LARGE SCALE GENOMIC DNA]</scope>
    <source>
        <strain evidence="9 10">ATCC 700770</strain>
    </source>
</reference>
<dbReference type="Pfam" id="PF01475">
    <property type="entry name" value="FUR"/>
    <property type="match status" value="1"/>
</dbReference>
<evidence type="ECO:0000256" key="7">
    <source>
        <dbReference type="PIRSR" id="PIRSR602481-1"/>
    </source>
</evidence>
<evidence type="ECO:0000256" key="8">
    <source>
        <dbReference type="PIRSR" id="PIRSR602481-2"/>
    </source>
</evidence>